<keyword evidence="3" id="KW-1185">Reference proteome</keyword>
<dbReference type="RefSeq" id="WP_185800760.1">
    <property type="nucleotide sequence ID" value="NZ_JACJVJ010000001.1"/>
</dbReference>
<dbReference type="EMBL" id="JACJVJ010000001">
    <property type="protein sequence ID" value="MBC2777560.1"/>
    <property type="molecule type" value="Genomic_DNA"/>
</dbReference>
<dbReference type="AlphaFoldDB" id="A0A842I051"/>
<feature type="transmembrane region" description="Helical" evidence="1">
    <location>
        <begin position="26"/>
        <end position="44"/>
    </location>
</feature>
<reference evidence="2 3" key="1">
    <citation type="submission" date="2020-08" db="EMBL/GenBank/DDBJ databases">
        <title>Draft genome sequence of Parasphingopyxis sp. GrpM-11.</title>
        <authorList>
            <person name="Oh J."/>
            <person name="Roh D.-H."/>
        </authorList>
    </citation>
    <scope>NUCLEOTIDE SEQUENCE [LARGE SCALE GENOMIC DNA]</scope>
    <source>
        <strain evidence="2 3">GrpM-11</strain>
    </source>
</reference>
<evidence type="ECO:0000313" key="3">
    <source>
        <dbReference type="Proteomes" id="UP000564378"/>
    </source>
</evidence>
<accession>A0A842I051</accession>
<name>A0A842I051_9SPHN</name>
<evidence type="ECO:0000256" key="1">
    <source>
        <dbReference type="SAM" id="Phobius"/>
    </source>
</evidence>
<evidence type="ECO:0000313" key="2">
    <source>
        <dbReference type="EMBL" id="MBC2777560.1"/>
    </source>
</evidence>
<organism evidence="2 3">
    <name type="scientific">Parasphingopyxis marina</name>
    <dbReference type="NCBI Taxonomy" id="2761622"/>
    <lineage>
        <taxon>Bacteria</taxon>
        <taxon>Pseudomonadati</taxon>
        <taxon>Pseudomonadota</taxon>
        <taxon>Alphaproteobacteria</taxon>
        <taxon>Sphingomonadales</taxon>
        <taxon>Sphingomonadaceae</taxon>
        <taxon>Parasphingopyxis</taxon>
    </lineage>
</organism>
<keyword evidence="1" id="KW-0472">Membrane</keyword>
<keyword evidence="1" id="KW-1133">Transmembrane helix</keyword>
<protein>
    <submittedName>
        <fullName evidence="2">Uncharacterized protein</fullName>
    </submittedName>
</protein>
<gene>
    <name evidence="2" type="ORF">H6P80_07990</name>
</gene>
<proteinExistence type="predicted"/>
<keyword evidence="1" id="KW-0812">Transmembrane</keyword>
<dbReference type="Proteomes" id="UP000564378">
    <property type="component" value="Unassembled WGS sequence"/>
</dbReference>
<comment type="caution">
    <text evidence="2">The sequence shown here is derived from an EMBL/GenBank/DDBJ whole genome shotgun (WGS) entry which is preliminary data.</text>
</comment>
<sequence>MGWLIAVLIILTVIYFSIISPGFRKGLFGLIGLVVVAGLIYYSYERREERAALSRVSQDDLEFTRLGWTFSYSDDVLFSGVVRNRSRYEVTNLVFRLELFDCPTSAPEDDWPRGCASIGLDDRASTYASIPPEGSRQFEVRGMMFHTPEVQGSPYLQWGIEEVRANEVD</sequence>